<keyword evidence="3" id="KW-1185">Reference proteome</keyword>
<dbReference type="PANTHER" id="PTHR33164">
    <property type="entry name" value="TRANSCRIPTIONAL REGULATOR, MARR FAMILY"/>
    <property type="match status" value="1"/>
</dbReference>
<feature type="domain" description="HTH marR-type" evidence="1">
    <location>
        <begin position="16"/>
        <end position="146"/>
    </location>
</feature>
<dbReference type="Pfam" id="PF12802">
    <property type="entry name" value="MarR_2"/>
    <property type="match status" value="1"/>
</dbReference>
<dbReference type="AlphaFoldDB" id="A0A918EG33"/>
<dbReference type="RefSeq" id="WP_189225464.1">
    <property type="nucleotide sequence ID" value="NZ_BMRG01000010.1"/>
</dbReference>
<gene>
    <name evidence="2" type="ORF">GCM10010185_47050</name>
</gene>
<evidence type="ECO:0000259" key="1">
    <source>
        <dbReference type="PROSITE" id="PS50995"/>
    </source>
</evidence>
<protein>
    <recommendedName>
        <fullName evidence="1">HTH marR-type domain-containing protein</fullName>
    </recommendedName>
</protein>
<sequence>MPTDTDENTPAAPLPSGSLAMLLVGAGRAAQRRIEKALAPHGLTLRHLGALGHLSRRPDMSYSDLARRAGVTTQSMHATVRQLQELGAIDKEPTGQGQRARLDVTAKGREVLAEVAATLRELDAELSRDLPEGGERFKSFLIGLTANSDGTT</sequence>
<dbReference type="InterPro" id="IPR036390">
    <property type="entry name" value="WH_DNA-bd_sf"/>
</dbReference>
<name>A0A918EG33_9PSEU</name>
<comment type="caution">
    <text evidence="2">The sequence shown here is derived from an EMBL/GenBank/DDBJ whole genome shotgun (WGS) entry which is preliminary data.</text>
</comment>
<dbReference type="InterPro" id="IPR000835">
    <property type="entry name" value="HTH_MarR-typ"/>
</dbReference>
<dbReference type="SUPFAM" id="SSF46785">
    <property type="entry name" value="Winged helix' DNA-binding domain"/>
    <property type="match status" value="1"/>
</dbReference>
<dbReference type="SMART" id="SM00347">
    <property type="entry name" value="HTH_MARR"/>
    <property type="match status" value="1"/>
</dbReference>
<evidence type="ECO:0000313" key="3">
    <source>
        <dbReference type="Proteomes" id="UP000639606"/>
    </source>
</evidence>
<dbReference type="Gene3D" id="1.10.10.10">
    <property type="entry name" value="Winged helix-like DNA-binding domain superfamily/Winged helix DNA-binding domain"/>
    <property type="match status" value="1"/>
</dbReference>
<dbReference type="GO" id="GO:0003700">
    <property type="term" value="F:DNA-binding transcription factor activity"/>
    <property type="evidence" value="ECO:0007669"/>
    <property type="project" value="InterPro"/>
</dbReference>
<accession>A0A918EG33</accession>
<dbReference type="PANTHER" id="PTHR33164:SF43">
    <property type="entry name" value="HTH-TYPE TRANSCRIPTIONAL REPRESSOR YETL"/>
    <property type="match status" value="1"/>
</dbReference>
<dbReference type="Proteomes" id="UP000639606">
    <property type="component" value="Unassembled WGS sequence"/>
</dbReference>
<dbReference type="PROSITE" id="PS50995">
    <property type="entry name" value="HTH_MARR_2"/>
    <property type="match status" value="1"/>
</dbReference>
<proteinExistence type="predicted"/>
<reference evidence="2" key="2">
    <citation type="submission" date="2020-09" db="EMBL/GenBank/DDBJ databases">
        <authorList>
            <person name="Sun Q."/>
            <person name="Ohkuma M."/>
        </authorList>
    </citation>
    <scope>NUCLEOTIDE SEQUENCE</scope>
    <source>
        <strain evidence="2">JCM 3313</strain>
    </source>
</reference>
<organism evidence="2 3">
    <name type="scientific">Saccharothrix coeruleofusca</name>
    <dbReference type="NCBI Taxonomy" id="33919"/>
    <lineage>
        <taxon>Bacteria</taxon>
        <taxon>Bacillati</taxon>
        <taxon>Actinomycetota</taxon>
        <taxon>Actinomycetes</taxon>
        <taxon>Pseudonocardiales</taxon>
        <taxon>Pseudonocardiaceae</taxon>
        <taxon>Saccharothrix</taxon>
    </lineage>
</organism>
<dbReference type="InterPro" id="IPR039422">
    <property type="entry name" value="MarR/SlyA-like"/>
</dbReference>
<dbReference type="EMBL" id="BMRG01000010">
    <property type="protein sequence ID" value="GGP68724.1"/>
    <property type="molecule type" value="Genomic_DNA"/>
</dbReference>
<evidence type="ECO:0000313" key="2">
    <source>
        <dbReference type="EMBL" id="GGP68724.1"/>
    </source>
</evidence>
<dbReference type="InterPro" id="IPR036388">
    <property type="entry name" value="WH-like_DNA-bd_sf"/>
</dbReference>
<dbReference type="GO" id="GO:0006950">
    <property type="term" value="P:response to stress"/>
    <property type="evidence" value="ECO:0007669"/>
    <property type="project" value="TreeGrafter"/>
</dbReference>
<reference evidence="2" key="1">
    <citation type="journal article" date="2014" name="Int. J. Syst. Evol. Microbiol.">
        <title>Complete genome sequence of Corynebacterium casei LMG S-19264T (=DSM 44701T), isolated from a smear-ripened cheese.</title>
        <authorList>
            <consortium name="US DOE Joint Genome Institute (JGI-PGF)"/>
            <person name="Walter F."/>
            <person name="Albersmeier A."/>
            <person name="Kalinowski J."/>
            <person name="Ruckert C."/>
        </authorList>
    </citation>
    <scope>NUCLEOTIDE SEQUENCE</scope>
    <source>
        <strain evidence="2">JCM 3313</strain>
    </source>
</reference>